<reference evidence="1" key="1">
    <citation type="submission" date="2021-01" db="EMBL/GenBank/DDBJ databases">
        <title>Phytophthora aleatoria, a newly-described species from Pinus radiata is distinct from Phytophthora cactorum isolates based on comparative genomics.</title>
        <authorList>
            <person name="Mcdougal R."/>
            <person name="Panda P."/>
            <person name="Williams N."/>
            <person name="Studholme D.J."/>
        </authorList>
    </citation>
    <scope>NUCLEOTIDE SEQUENCE</scope>
    <source>
        <strain evidence="1">NZFS 4037</strain>
    </source>
</reference>
<dbReference type="AlphaFoldDB" id="A0A8J5IV76"/>
<protein>
    <submittedName>
        <fullName evidence="1">Uncharacterized protein</fullName>
    </submittedName>
</protein>
<evidence type="ECO:0000313" key="2">
    <source>
        <dbReference type="Proteomes" id="UP000709295"/>
    </source>
</evidence>
<dbReference type="EMBL" id="JAENGY010000746">
    <property type="protein sequence ID" value="KAG6957178.1"/>
    <property type="molecule type" value="Genomic_DNA"/>
</dbReference>
<accession>A0A8J5IV76</accession>
<organism evidence="1 2">
    <name type="scientific">Phytophthora aleatoria</name>
    <dbReference type="NCBI Taxonomy" id="2496075"/>
    <lineage>
        <taxon>Eukaryota</taxon>
        <taxon>Sar</taxon>
        <taxon>Stramenopiles</taxon>
        <taxon>Oomycota</taxon>
        <taxon>Peronosporomycetes</taxon>
        <taxon>Peronosporales</taxon>
        <taxon>Peronosporaceae</taxon>
        <taxon>Phytophthora</taxon>
    </lineage>
</organism>
<gene>
    <name evidence="1" type="ORF">JG688_00011072</name>
</gene>
<comment type="caution">
    <text evidence="1">The sequence shown here is derived from an EMBL/GenBank/DDBJ whole genome shotgun (WGS) entry which is preliminary data.</text>
</comment>
<dbReference type="Proteomes" id="UP000709295">
    <property type="component" value="Unassembled WGS sequence"/>
</dbReference>
<keyword evidence="2" id="KW-1185">Reference proteome</keyword>
<evidence type="ECO:0000313" key="1">
    <source>
        <dbReference type="EMBL" id="KAG6957178.1"/>
    </source>
</evidence>
<proteinExistence type="predicted"/>
<name>A0A8J5IV76_9STRA</name>
<sequence length="212" mass="24251">MRNRLQALRARLEDDPEMVRDVDELIALHQANLAKEFDYLPHPGAARGCYGWDFGLRGLSSMYFGPVDVKKERDYLRHHDMTDFSAKNKVPAPQKARELADMLAALEVLSLLVNGMYTTMAVEVVDAARRFMLSLRKMQSMRGPGADTELVAWFDDSFEISRACLAREDLVAEVKTHFQFNHESYARVEQRVTYLKVEAALKPPSTRKNSLR</sequence>